<gene>
    <name evidence="2" type="ORF">STRIP9103_02474</name>
</gene>
<dbReference type="AlphaFoldDB" id="L1KPD9"/>
<feature type="compositionally biased region" description="Low complexity" evidence="1">
    <location>
        <begin position="16"/>
        <end position="42"/>
    </location>
</feature>
<name>L1KPD9_9ACTN</name>
<dbReference type="EMBL" id="AEJC01000517">
    <property type="protein sequence ID" value="EKX62419.1"/>
    <property type="molecule type" value="Genomic_DNA"/>
</dbReference>
<evidence type="ECO:0000313" key="2">
    <source>
        <dbReference type="EMBL" id="EKX62419.1"/>
    </source>
</evidence>
<comment type="caution">
    <text evidence="2">The sequence shown here is derived from an EMBL/GenBank/DDBJ whole genome shotgun (WGS) entry which is preliminary data.</text>
</comment>
<evidence type="ECO:0000256" key="1">
    <source>
        <dbReference type="SAM" id="MobiDB-lite"/>
    </source>
</evidence>
<reference evidence="2 3" key="1">
    <citation type="submission" date="2012-11" db="EMBL/GenBank/DDBJ databases">
        <authorList>
            <person name="Huguet-Tapia J.C."/>
            <person name="Durkin A.S."/>
            <person name="Pettis G.S."/>
            <person name="Badger J.H."/>
        </authorList>
    </citation>
    <scope>NUCLEOTIDE SEQUENCE [LARGE SCALE GENOMIC DNA]</scope>
    <source>
        <strain evidence="2 3">91-03</strain>
    </source>
</reference>
<dbReference type="PATRIC" id="fig|698759.3.peg.6889"/>
<organism evidence="2 3">
    <name type="scientific">Streptomyces ipomoeae 91-03</name>
    <dbReference type="NCBI Taxonomy" id="698759"/>
    <lineage>
        <taxon>Bacteria</taxon>
        <taxon>Bacillati</taxon>
        <taxon>Actinomycetota</taxon>
        <taxon>Actinomycetes</taxon>
        <taxon>Kitasatosporales</taxon>
        <taxon>Streptomycetaceae</taxon>
        <taxon>Streptomyces</taxon>
    </lineage>
</organism>
<evidence type="ECO:0000313" key="3">
    <source>
        <dbReference type="Proteomes" id="UP000010411"/>
    </source>
</evidence>
<accession>L1KPD9</accession>
<protein>
    <submittedName>
        <fullName evidence="2">Uncharacterized protein</fullName>
    </submittedName>
</protein>
<sequence>MTWGRPSGRTVEIQNSSASAGDASVGDASAPGQAGAVAAGSL</sequence>
<feature type="region of interest" description="Disordered" evidence="1">
    <location>
        <begin position="1"/>
        <end position="42"/>
    </location>
</feature>
<dbReference type="Proteomes" id="UP000010411">
    <property type="component" value="Unassembled WGS sequence"/>
</dbReference>
<keyword evidence="3" id="KW-1185">Reference proteome</keyword>
<proteinExistence type="predicted"/>